<dbReference type="InterPro" id="IPR052710">
    <property type="entry name" value="CAAX_protease"/>
</dbReference>
<organism evidence="3 4">
    <name type="scientific">Listeria newyorkensis</name>
    <dbReference type="NCBI Taxonomy" id="1497681"/>
    <lineage>
        <taxon>Bacteria</taxon>
        <taxon>Bacillati</taxon>
        <taxon>Bacillota</taxon>
        <taxon>Bacilli</taxon>
        <taxon>Bacillales</taxon>
        <taxon>Listeriaceae</taxon>
        <taxon>Listeria</taxon>
    </lineage>
</organism>
<keyword evidence="4" id="KW-1185">Reference proteome</keyword>
<keyword evidence="1" id="KW-1133">Transmembrane helix</keyword>
<evidence type="ECO:0000313" key="3">
    <source>
        <dbReference type="EMBL" id="PNP88409.1"/>
    </source>
</evidence>
<dbReference type="GO" id="GO:0006508">
    <property type="term" value="P:proteolysis"/>
    <property type="evidence" value="ECO:0007669"/>
    <property type="project" value="UniProtKB-KW"/>
</dbReference>
<evidence type="ECO:0000259" key="2">
    <source>
        <dbReference type="Pfam" id="PF02517"/>
    </source>
</evidence>
<dbReference type="GO" id="GO:0008233">
    <property type="term" value="F:peptidase activity"/>
    <property type="evidence" value="ECO:0007669"/>
    <property type="project" value="UniProtKB-KW"/>
</dbReference>
<evidence type="ECO:0000313" key="4">
    <source>
        <dbReference type="Proteomes" id="UP000236500"/>
    </source>
</evidence>
<accession>A0ABX4XJV3</accession>
<dbReference type="EMBL" id="MPDH01000023">
    <property type="protein sequence ID" value="PNP88409.1"/>
    <property type="molecule type" value="Genomic_DNA"/>
</dbReference>
<feature type="transmembrane region" description="Helical" evidence="1">
    <location>
        <begin position="125"/>
        <end position="144"/>
    </location>
</feature>
<dbReference type="PANTHER" id="PTHR36435:SF6">
    <property type="entry name" value="ABORTIVE INFECTION PROTEIN"/>
    <property type="match status" value="1"/>
</dbReference>
<feature type="domain" description="CAAX prenyl protease 2/Lysostaphin resistance protein A-like" evidence="2">
    <location>
        <begin position="130"/>
        <end position="216"/>
    </location>
</feature>
<comment type="caution">
    <text evidence="3">The sequence shown here is derived from an EMBL/GenBank/DDBJ whole genome shotgun (WGS) entry which is preliminary data.</text>
</comment>
<reference evidence="3 4" key="1">
    <citation type="submission" date="2016-11" db="EMBL/GenBank/DDBJ databases">
        <title>Whole Genome Sequence of Listeria newyorkensis.</title>
        <authorList>
            <person name="Frink S."/>
            <person name="Morales C."/>
            <person name="Kiang D."/>
        </authorList>
    </citation>
    <scope>NUCLEOTIDE SEQUENCE [LARGE SCALE GENOMIC DNA]</scope>
    <source>
        <strain evidence="3 4">F1604011-044</strain>
    </source>
</reference>
<keyword evidence="1" id="KW-0472">Membrane</keyword>
<dbReference type="Proteomes" id="UP000236500">
    <property type="component" value="Unassembled WGS sequence"/>
</dbReference>
<evidence type="ECO:0000256" key="1">
    <source>
        <dbReference type="SAM" id="Phobius"/>
    </source>
</evidence>
<dbReference type="PANTHER" id="PTHR36435">
    <property type="entry name" value="SLR1288 PROTEIN"/>
    <property type="match status" value="1"/>
</dbReference>
<dbReference type="InterPro" id="IPR003675">
    <property type="entry name" value="Rce1/LyrA-like_dom"/>
</dbReference>
<feature type="transmembrane region" description="Helical" evidence="1">
    <location>
        <begin position="151"/>
        <end position="174"/>
    </location>
</feature>
<feature type="transmembrane region" description="Helical" evidence="1">
    <location>
        <begin position="7"/>
        <end position="30"/>
    </location>
</feature>
<dbReference type="Pfam" id="PF02517">
    <property type="entry name" value="Rce1-like"/>
    <property type="match status" value="1"/>
</dbReference>
<feature type="transmembrane region" description="Helical" evidence="1">
    <location>
        <begin position="204"/>
        <end position="224"/>
    </location>
</feature>
<dbReference type="RefSeq" id="WP_036094990.1">
    <property type="nucleotide sequence ID" value="NZ_BJEY01000009.1"/>
</dbReference>
<keyword evidence="3" id="KW-0645">Protease</keyword>
<keyword evidence="1" id="KW-0812">Transmembrane</keyword>
<keyword evidence="3" id="KW-0378">Hydrolase</keyword>
<feature type="transmembrane region" description="Helical" evidence="1">
    <location>
        <begin position="180"/>
        <end position="197"/>
    </location>
</feature>
<gene>
    <name evidence="3" type="ORF">BMT55_15050</name>
</gene>
<proteinExistence type="predicted"/>
<feature type="transmembrane region" description="Helical" evidence="1">
    <location>
        <begin position="86"/>
        <end position="113"/>
    </location>
</feature>
<protein>
    <submittedName>
        <fullName evidence="3">CAAX protease family protein</fullName>
    </submittedName>
</protein>
<feature type="transmembrane region" description="Helical" evidence="1">
    <location>
        <begin position="42"/>
        <end position="65"/>
    </location>
</feature>
<name>A0ABX4XJV3_9LIST</name>
<sequence length="228" mass="25105">MNRRYWYVLLTYFAAYFSSLIGAPILMGILRAATDLSDKQLITYASVYWSVFSNLVAVIIIWMLLRKQPRTTKIEKGEPASVGKSVAYAVLGFVALLFGQSISVFIMGLFGISGLSPNTEMLGELARAVPLMIVFTSILAPILEEIVFRKIIFGGLASRMNIHVAAVISSVFFGLMHMDLTFLLVYVVIGLILCYIYTKTKRIAVPIAAHMLMNVLAMVGQFMLGGGS</sequence>